<dbReference type="CDD" id="cd00063">
    <property type="entry name" value="FN3"/>
    <property type="match status" value="1"/>
</dbReference>
<dbReference type="GO" id="GO:0016788">
    <property type="term" value="F:hydrolase activity, acting on ester bonds"/>
    <property type="evidence" value="ECO:0007669"/>
    <property type="project" value="InterPro"/>
</dbReference>
<name>A0AA38RL23_9PEZI</name>
<dbReference type="SMART" id="SM00060">
    <property type="entry name" value="FN3"/>
    <property type="match status" value="1"/>
</dbReference>
<sequence length="990" mass="108269">MAAIGDSYSAGIGAGGRLGSVFDLLTPGSDYACSRYDHSYPYIINSDGRLGDKASRNFQFKSCSGAVISDVVDKQIPAIDSNQQVILLSAGGNDVELVNILNQCIYELGVFNKEQVAVIKLAALKKGWAWAENFNWDALARGCDGQLDYSQALIDGDAFSKSLDQIIDRAKSKLASDGMIYYTGYAKFFADDTPDCDKVSWSSWLFKAHDMQRPYEYLTGPRRSRMNKLVEAVNAKIAAAVQKAGTDKVKFVDYDNTDGVADGTVEGYQNQLAQLSLLADPDAKLNLPAGVQSAQVSALHVEVATADQTAAFEIPNLLPDGYGRVFHPQILLHKIIANLVIYNMVSRNAQSHGYGAVQEVATLDTCPYYSDPHSSKNQQIALASYIHPLADPDAWTRMLAMDKNKVSVLVANVLNGPDAKLNDDWNTAIKNAVSSGKRIIGYVRTGYLGVSQQQFKTRLGSGRLSDWVAQIEQDVDMWYKLYPGLMGGIFFDEGWNQCGTVQNDNLYAGLYEYINDNTKRKYPGAYTVLNPGDSMPKCFEDTADTLLTFESSFERYLDNSIYKANGWDAADPRKIWHIIYNVPKGEVGRVAALARQRGAGFIEITNDIMPNPYDNLPAADYMQEVTGSVSGGAPLVAPDPGFPFDNRPGPTYNPPGLDIVSFDYTSASLKWYADGGSFRVAIMGTDTVYNLQAGMREVTIGGLSPGTTYSFQVTALSPGGKIWVTTETKSVKTWDLPDGKTVVNYTSTPSDGSTTIQADVLVPYAFTRLYIWDTSSCNLVKTPAWPVNYNTTNYICAKYMVEGETLYKYSGVIPEGYKNAPWSWSSVGSVSVEVSGYTNKWTLPLGKSTIDTSNFVIQAEGYGPSTNVFQPNPVDGSYDCKGSGMCTTPDLLKWCDHAVNYLQRNDNLTYATFPSSDGNDRLTGNCWGDGTRGCGVFIQGGTKCEISGNDMWHAYQDIRNIGGCDKCGSWHRADGCLVTINYVSGCNNHG</sequence>
<dbReference type="PANTHER" id="PTHR35040:SF7">
    <property type="entry name" value="FIBRONECTIN TYPE-III DOMAIN-CONTAINING PROTEIN-RELATED"/>
    <property type="match status" value="1"/>
</dbReference>
<organism evidence="2 3">
    <name type="scientific">Coniochaeta hoffmannii</name>
    <dbReference type="NCBI Taxonomy" id="91930"/>
    <lineage>
        <taxon>Eukaryota</taxon>
        <taxon>Fungi</taxon>
        <taxon>Dikarya</taxon>
        <taxon>Ascomycota</taxon>
        <taxon>Pezizomycotina</taxon>
        <taxon>Sordariomycetes</taxon>
        <taxon>Sordariomycetidae</taxon>
        <taxon>Coniochaetales</taxon>
        <taxon>Coniochaetaceae</taxon>
        <taxon>Coniochaeta</taxon>
    </lineage>
</organism>
<dbReference type="InterPro" id="IPR036116">
    <property type="entry name" value="FN3_sf"/>
</dbReference>
<dbReference type="SUPFAM" id="SSF49265">
    <property type="entry name" value="Fibronectin type III"/>
    <property type="match status" value="1"/>
</dbReference>
<dbReference type="Gene3D" id="2.60.40.10">
    <property type="entry name" value="Immunoglobulins"/>
    <property type="match status" value="1"/>
</dbReference>
<dbReference type="PROSITE" id="PS50853">
    <property type="entry name" value="FN3"/>
    <property type="match status" value="1"/>
</dbReference>
<feature type="domain" description="Fibronectin type-III" evidence="1">
    <location>
        <begin position="653"/>
        <end position="736"/>
    </location>
</feature>
<dbReference type="InterPro" id="IPR037460">
    <property type="entry name" value="SEST-like"/>
</dbReference>
<reference evidence="2" key="1">
    <citation type="submission" date="2022-07" db="EMBL/GenBank/DDBJ databases">
        <title>Fungi with potential for degradation of polypropylene.</title>
        <authorList>
            <person name="Gostincar C."/>
        </authorList>
    </citation>
    <scope>NUCLEOTIDE SEQUENCE</scope>
    <source>
        <strain evidence="2">EXF-13287</strain>
    </source>
</reference>
<evidence type="ECO:0000313" key="2">
    <source>
        <dbReference type="EMBL" id="KAJ9150070.1"/>
    </source>
</evidence>
<dbReference type="InterPro" id="IPR036514">
    <property type="entry name" value="SGNH_hydro_sf"/>
</dbReference>
<gene>
    <name evidence="2" type="ORF">NKR19_g5452</name>
</gene>
<evidence type="ECO:0000259" key="1">
    <source>
        <dbReference type="PROSITE" id="PS50853"/>
    </source>
</evidence>
<dbReference type="CDD" id="cd01823">
    <property type="entry name" value="SEST_like"/>
    <property type="match status" value="1"/>
</dbReference>
<dbReference type="InterPro" id="IPR029167">
    <property type="entry name" value="Mug117"/>
</dbReference>
<dbReference type="PANTHER" id="PTHR35040">
    <property type="match status" value="1"/>
</dbReference>
<dbReference type="InterPro" id="IPR003961">
    <property type="entry name" value="FN3_dom"/>
</dbReference>
<dbReference type="InterPro" id="IPR013783">
    <property type="entry name" value="Ig-like_fold"/>
</dbReference>
<dbReference type="EMBL" id="JANBVN010000075">
    <property type="protein sequence ID" value="KAJ9150070.1"/>
    <property type="molecule type" value="Genomic_DNA"/>
</dbReference>
<dbReference type="SUPFAM" id="SSF52266">
    <property type="entry name" value="SGNH hydrolase"/>
    <property type="match status" value="1"/>
</dbReference>
<dbReference type="Pfam" id="PF12138">
    <property type="entry name" value="Spherulin4"/>
    <property type="match status" value="1"/>
</dbReference>
<evidence type="ECO:0000313" key="3">
    <source>
        <dbReference type="Proteomes" id="UP001174691"/>
    </source>
</evidence>
<dbReference type="Gene3D" id="3.40.50.1110">
    <property type="entry name" value="SGNH hydrolase"/>
    <property type="match status" value="1"/>
</dbReference>
<keyword evidence="3" id="KW-1185">Reference proteome</keyword>
<dbReference type="Pfam" id="PF15474">
    <property type="entry name" value="MU117"/>
    <property type="match status" value="1"/>
</dbReference>
<proteinExistence type="predicted"/>
<comment type="caution">
    <text evidence="2">The sequence shown here is derived from an EMBL/GenBank/DDBJ whole genome shotgun (WGS) entry which is preliminary data.</text>
</comment>
<accession>A0AA38RL23</accession>
<dbReference type="Proteomes" id="UP001174691">
    <property type="component" value="Unassembled WGS sequence"/>
</dbReference>
<protein>
    <submittedName>
        <fullName evidence="2">Lipase 1</fullName>
    </submittedName>
</protein>
<dbReference type="AlphaFoldDB" id="A0AA38RL23"/>
<dbReference type="InterPro" id="IPR021986">
    <property type="entry name" value="Spherulin4"/>
</dbReference>